<feature type="region of interest" description="Disordered" evidence="1">
    <location>
        <begin position="45"/>
        <end position="73"/>
    </location>
</feature>
<gene>
    <name evidence="2" type="ORF">C8P64_1161</name>
</gene>
<sequence length="152" mass="17592">MQIPPSIKDFLAVFFALLYLLSPLNEEILDISHLVSHKVSETFSAHQHTNAHSHSGISSHDHEPPKHKTHAEEHSHDVLEFISTALNISDEEKAPVEKTQKETYDKHLIEYYSQIQLIKVTEKNTYSAYIQRKYSHFPDNLFPPPEPVFHKI</sequence>
<reference evidence="2 3" key="1">
    <citation type="submission" date="2018-04" db="EMBL/GenBank/DDBJ databases">
        <title>Genomic Encyclopedia of Archaeal and Bacterial Type Strains, Phase II (KMG-II): from individual species to whole genera.</title>
        <authorList>
            <person name="Goeker M."/>
        </authorList>
    </citation>
    <scope>NUCLEOTIDE SEQUENCE [LARGE SCALE GENOMIC DNA]</scope>
    <source>
        <strain evidence="2 3">DSM 23082</strain>
    </source>
</reference>
<protein>
    <submittedName>
        <fullName evidence="2">Uncharacterized protein</fullName>
    </submittedName>
</protein>
<keyword evidence="3" id="KW-1185">Reference proteome</keyword>
<evidence type="ECO:0000313" key="3">
    <source>
        <dbReference type="Proteomes" id="UP000244174"/>
    </source>
</evidence>
<name>A0A2T6AMY9_9FLAO</name>
<accession>A0A2T6AMY9</accession>
<dbReference type="RefSeq" id="WP_108171060.1">
    <property type="nucleotide sequence ID" value="NZ_QBKQ01000001.1"/>
</dbReference>
<feature type="compositionally biased region" description="Basic and acidic residues" evidence="1">
    <location>
        <begin position="59"/>
        <end position="73"/>
    </location>
</feature>
<dbReference type="AlphaFoldDB" id="A0A2T6AMY9"/>
<dbReference type="Proteomes" id="UP000244174">
    <property type="component" value="Unassembled WGS sequence"/>
</dbReference>
<evidence type="ECO:0000313" key="2">
    <source>
        <dbReference type="EMBL" id="PTX45170.1"/>
    </source>
</evidence>
<evidence type="ECO:0000256" key="1">
    <source>
        <dbReference type="SAM" id="MobiDB-lite"/>
    </source>
</evidence>
<dbReference type="EMBL" id="QBKQ01000001">
    <property type="protein sequence ID" value="PTX45170.1"/>
    <property type="molecule type" value="Genomic_DNA"/>
</dbReference>
<feature type="compositionally biased region" description="Polar residues" evidence="1">
    <location>
        <begin position="45"/>
        <end position="58"/>
    </location>
</feature>
<comment type="caution">
    <text evidence="2">The sequence shown here is derived from an EMBL/GenBank/DDBJ whole genome shotgun (WGS) entry which is preliminary data.</text>
</comment>
<proteinExistence type="predicted"/>
<organism evidence="2 3">
    <name type="scientific">Christiangramia gaetbulicola</name>
    <dbReference type="NCBI Taxonomy" id="703340"/>
    <lineage>
        <taxon>Bacteria</taxon>
        <taxon>Pseudomonadati</taxon>
        <taxon>Bacteroidota</taxon>
        <taxon>Flavobacteriia</taxon>
        <taxon>Flavobacteriales</taxon>
        <taxon>Flavobacteriaceae</taxon>
        <taxon>Christiangramia</taxon>
    </lineage>
</organism>